<comment type="similarity">
    <text evidence="3">Belongs to the plastid outer envelope porin OEP21 (TC 1.B.29) family.</text>
</comment>
<sequence>MDTSFHYDLAEKNLNFKLRERLVVPPGIELKGKGLFNTVSGNLNYSGTLRGVLKTRPEVKDEGSLPWKFGGGVHVASSEDQPGKLPAPQLHASVKKVVSLLEGPRTVLSSKAWVNVDPKAQKFTDRKGSIKISHKWMGFTQRQDLKLSAGLDVSWPTKANEPTSTPFLQVRENNWALNYRNKHWFCTYDL</sequence>
<gene>
    <name evidence="11" type="ORF">DUNSADRAFT_13081</name>
</gene>
<keyword evidence="12" id="KW-1185">Reference proteome</keyword>
<evidence type="ECO:0000256" key="8">
    <source>
        <dbReference type="ARBA" id="ARBA00023065"/>
    </source>
</evidence>
<reference evidence="11" key="1">
    <citation type="submission" date="2017-08" db="EMBL/GenBank/DDBJ databases">
        <authorList>
            <person name="Polle J.E."/>
            <person name="Barry K."/>
            <person name="Cushman J."/>
            <person name="Schmutz J."/>
            <person name="Tran D."/>
            <person name="Hathwaick L.T."/>
            <person name="Yim W.C."/>
            <person name="Jenkins J."/>
            <person name="Mckie-Krisberg Z.M."/>
            <person name="Prochnik S."/>
            <person name="Lindquist E."/>
            <person name="Dockter R.B."/>
            <person name="Adam C."/>
            <person name="Molina H."/>
            <person name="Bunkerborg J."/>
            <person name="Jin E."/>
            <person name="Buchheim M."/>
            <person name="Magnuson J."/>
        </authorList>
    </citation>
    <scope>NUCLEOTIDE SEQUENCE</scope>
    <source>
        <strain evidence="11">CCAP 19/18</strain>
    </source>
</reference>
<protein>
    <recommendedName>
        <fullName evidence="13">Encoded protein</fullName>
    </recommendedName>
</protein>
<evidence type="ECO:0000256" key="2">
    <source>
        <dbReference type="ARBA" id="ARBA00004441"/>
    </source>
</evidence>
<evidence type="ECO:0000313" key="12">
    <source>
        <dbReference type="Proteomes" id="UP000815325"/>
    </source>
</evidence>
<organism evidence="11 12">
    <name type="scientific">Dunaliella salina</name>
    <name type="common">Green alga</name>
    <name type="synonym">Protococcus salinus</name>
    <dbReference type="NCBI Taxonomy" id="3046"/>
    <lineage>
        <taxon>Eukaryota</taxon>
        <taxon>Viridiplantae</taxon>
        <taxon>Chlorophyta</taxon>
        <taxon>core chlorophytes</taxon>
        <taxon>Chlorophyceae</taxon>
        <taxon>CS clade</taxon>
        <taxon>Chlamydomonadales</taxon>
        <taxon>Dunaliellaceae</taxon>
        <taxon>Dunaliella</taxon>
    </lineage>
</organism>
<dbReference type="PANTHER" id="PTHR35993:SF1">
    <property type="entry name" value="OUTER ENVELOPE PORE PROTEIN 21B, CHLOROPLASTIC"/>
    <property type="match status" value="1"/>
</dbReference>
<keyword evidence="7" id="KW-0812">Transmembrane</keyword>
<keyword evidence="9" id="KW-0472">Membrane</keyword>
<dbReference type="Proteomes" id="UP000815325">
    <property type="component" value="Unassembled WGS sequence"/>
</dbReference>
<comment type="function">
    <text evidence="10">Voltage-dependent rectifying anion channel that facilitates the translocation between chloroplast and cytoplasm of phosphorylated carbohydrates such as triosephosphate, 3-phosphoglycerate and inorganic phosphate (Pi) depending of ATP to triosephosphate ratio in the plastidial intermembrane space; in high triosephosphate/ATP conditions (e.g. photosynthesis), export of triosphosphate from chloroplast (outward rectifying channels), but in high ATP/triosephosphate conditions (e.g. dark phase), import of phosphosolutes (inward rectifying channels).</text>
</comment>
<evidence type="ECO:0000313" key="11">
    <source>
        <dbReference type="EMBL" id="KAF5841418.1"/>
    </source>
</evidence>
<evidence type="ECO:0000256" key="4">
    <source>
        <dbReference type="ARBA" id="ARBA00022448"/>
    </source>
</evidence>
<evidence type="ECO:0000256" key="7">
    <source>
        <dbReference type="ARBA" id="ARBA00022692"/>
    </source>
</evidence>
<evidence type="ECO:0000256" key="9">
    <source>
        <dbReference type="ARBA" id="ARBA00023136"/>
    </source>
</evidence>
<evidence type="ECO:0000256" key="6">
    <source>
        <dbReference type="ARBA" id="ARBA00022640"/>
    </source>
</evidence>
<keyword evidence="4" id="KW-0813">Transport</keyword>
<keyword evidence="6" id="KW-0934">Plastid</keyword>
<comment type="caution">
    <text evidence="11">The sequence shown here is derived from an EMBL/GenBank/DDBJ whole genome shotgun (WGS) entry which is preliminary data.</text>
</comment>
<evidence type="ECO:0000256" key="5">
    <source>
        <dbReference type="ARBA" id="ARBA00022528"/>
    </source>
</evidence>
<dbReference type="EMBL" id="MU069486">
    <property type="protein sequence ID" value="KAF5841418.1"/>
    <property type="molecule type" value="Genomic_DNA"/>
</dbReference>
<evidence type="ECO:0000256" key="1">
    <source>
        <dbReference type="ARBA" id="ARBA00004396"/>
    </source>
</evidence>
<evidence type="ECO:0000256" key="3">
    <source>
        <dbReference type="ARBA" id="ARBA00009945"/>
    </source>
</evidence>
<comment type="subcellular location">
    <subcellularLocation>
        <location evidence="1">Plastid</location>
        <location evidence="1">Chloroplast outer membrane</location>
        <topology evidence="1">Multi-pass membrane protein</topology>
    </subcellularLocation>
    <subcellularLocation>
        <location evidence="2">Plastid</location>
        <location evidence="2">Etioplast membrane</location>
        <topology evidence="2">Multi-pass membrane protein</topology>
    </subcellularLocation>
</comment>
<evidence type="ECO:0008006" key="13">
    <source>
        <dbReference type="Google" id="ProtNLM"/>
    </source>
</evidence>
<accession>A0ABQ7H3G8</accession>
<proteinExistence type="inferred from homology"/>
<name>A0ABQ7H3G8_DUNSA</name>
<dbReference type="InterPro" id="IPR034575">
    <property type="entry name" value="OEP21"/>
</dbReference>
<evidence type="ECO:0000256" key="10">
    <source>
        <dbReference type="ARBA" id="ARBA00024941"/>
    </source>
</evidence>
<keyword evidence="8" id="KW-0406">Ion transport</keyword>
<keyword evidence="5" id="KW-0150">Chloroplast</keyword>
<dbReference type="PANTHER" id="PTHR35993">
    <property type="entry name" value="OUTER ENVELOPE PORE PROTEIN 21B, CHLOROPLASTIC"/>
    <property type="match status" value="1"/>
</dbReference>